<keyword evidence="1" id="KW-0418">Kinase</keyword>
<evidence type="ECO:0000313" key="1">
    <source>
        <dbReference type="EMBL" id="MEK9512319.1"/>
    </source>
</evidence>
<dbReference type="RefSeq" id="WP_006625431.1">
    <property type="nucleotide sequence ID" value="NZ_JBBWYZ010000009.1"/>
</dbReference>
<sequence>MPEYWREQVYSAAAQGSDLLLLDLIKEIPAPYSNLANTMTEWVGNFQFDKVLELVETTKPEAPKIQQMPN</sequence>
<comment type="caution">
    <text evidence="1">The sequence shown here is derived from an EMBL/GenBank/DDBJ whole genome shotgun (WGS) entry which is preliminary data.</text>
</comment>
<reference evidence="1 2" key="1">
    <citation type="journal article" date="2024" name="Front. Microbiol.">
        <title>Transcriptomic insights into the dominance of two phototrophs throughout the water column of a tropical hypersaline-alkaline crater lake (Dziani Dzaha, Mayotte).</title>
        <authorList>
            <person name="Duperron S."/>
            <person name="Halary S."/>
            <person name="Bouly J.-P."/>
            <person name="Roussel T."/>
            <person name="Hugoni M."/>
            <person name="Bruto M."/>
            <person name="Oger P."/>
            <person name="Duval C."/>
            <person name="Woo A."/>
            <person name="Jezequiel D."/>
            <person name="Ader M."/>
            <person name="Leboulanger C."/>
            <person name="Agogue H."/>
            <person name="Grossi V."/>
            <person name="Trousselier M."/>
            <person name="Bernard C."/>
        </authorList>
    </citation>
    <scope>NUCLEOTIDE SEQUENCE [LARGE SCALE GENOMIC DNA]</scope>
    <source>
        <strain evidence="1 2">PMC 851.14</strain>
    </source>
</reference>
<accession>A0ABU9ELQ8</accession>
<gene>
    <name evidence="1" type="ORF">AAEJ74_11650</name>
</gene>
<dbReference type="Proteomes" id="UP001387447">
    <property type="component" value="Unassembled WGS sequence"/>
</dbReference>
<proteinExistence type="predicted"/>
<keyword evidence="2" id="KW-1185">Reference proteome</keyword>
<keyword evidence="1" id="KW-0808">Transferase</keyword>
<organism evidence="1 2">
    <name type="scientific">Limnospira fusiformis PMC 851.14</name>
    <dbReference type="NCBI Taxonomy" id="2219512"/>
    <lineage>
        <taxon>Bacteria</taxon>
        <taxon>Bacillati</taxon>
        <taxon>Cyanobacteriota</taxon>
        <taxon>Cyanophyceae</taxon>
        <taxon>Oscillatoriophycideae</taxon>
        <taxon>Oscillatoriales</taxon>
        <taxon>Sirenicapillariaceae</taxon>
        <taxon>Limnospira</taxon>
    </lineage>
</organism>
<dbReference type="EMBL" id="JBBWYZ010000009">
    <property type="protein sequence ID" value="MEK9512319.1"/>
    <property type="molecule type" value="Genomic_DNA"/>
</dbReference>
<evidence type="ECO:0000313" key="2">
    <source>
        <dbReference type="Proteomes" id="UP001387447"/>
    </source>
</evidence>
<name>A0ABU9ELQ8_LIMFS</name>
<protein>
    <submittedName>
        <fullName evidence="1">Histidine kinase</fullName>
    </submittedName>
</protein>
<dbReference type="GO" id="GO:0016301">
    <property type="term" value="F:kinase activity"/>
    <property type="evidence" value="ECO:0007669"/>
    <property type="project" value="UniProtKB-KW"/>
</dbReference>